<feature type="repeat" description="TPR" evidence="3">
    <location>
        <begin position="323"/>
        <end position="356"/>
    </location>
</feature>
<dbReference type="InterPro" id="IPR051685">
    <property type="entry name" value="Ycf3/AcsC/BcsC/TPR_MFPF"/>
</dbReference>
<feature type="domain" description="Pre-mRNA-splicing factor Syf1/CRNKL1-like C-terminal HAT-repeats" evidence="5">
    <location>
        <begin position="324"/>
        <end position="478"/>
    </location>
</feature>
<reference evidence="6" key="1">
    <citation type="submission" date="2019-10" db="EMBL/GenBank/DDBJ databases">
        <authorList>
            <consortium name="Genoscope - CEA"/>
            <person name="William W."/>
        </authorList>
    </citation>
    <scope>NUCLEOTIDE SEQUENCE [LARGE SCALE GENOMIC DNA]</scope>
    <source>
        <strain evidence="6">BBR_PRJEB10994</strain>
    </source>
</reference>
<dbReference type="OrthoDB" id="2544655at2"/>
<dbReference type="InterPro" id="IPR055430">
    <property type="entry name" value="HAT_Syf1_CNRKL1_C"/>
</dbReference>
<accession>A0A7Z9C0A8</accession>
<name>A0A7Z9C0A8_9CYAN</name>
<comment type="caution">
    <text evidence="6">The sequence shown here is derived from an EMBL/GenBank/DDBJ whole genome shotgun (WGS) entry which is preliminary data.</text>
</comment>
<evidence type="ECO:0000259" key="4">
    <source>
        <dbReference type="Pfam" id="PF18588"/>
    </source>
</evidence>
<keyword evidence="1" id="KW-0677">Repeat</keyword>
<dbReference type="AlphaFoldDB" id="A0A7Z9C0A8"/>
<dbReference type="PANTHER" id="PTHR44943:SF8">
    <property type="entry name" value="TPR REPEAT-CONTAINING PROTEIN MJ0263"/>
    <property type="match status" value="1"/>
</dbReference>
<evidence type="ECO:0000313" key="7">
    <source>
        <dbReference type="Proteomes" id="UP000182190"/>
    </source>
</evidence>
<sequence length="481" mass="56583">MNMKKKCFFYANCQQGILIKYLQESQEFINKYEIKMIGGLVHEFLQGEKKLDDNSLKEADLFIYQPVREEHGFLSSESVKNRLKPDCFCISFPSLYFTGYHPQYYPNPKIKTNHVYPFGMIYHGDRNIDKFLEQGYSQEELIKRICDENFYQEAELIDHVHSTLEELRNRENGLTIKVADFIESKYQYDYLFYTHNHPSDILGIYVVNQILSVLNMPSIKTEIINAKNGVLDEQQLPIYPSVIKHLKLKFISPKDTYKNSVFCTNTMTFQEYVEEYINFYQNIDNPSSAIYQHHLSIALENQNDWEAALIAQCSAIIIDNNRAYLFDRLAKIFLKKQRLENAIFAYEKAININKEWTKFYEILAYIYINKGDQEKQNENLDKAIIFYKKGIQYYQSCLDYKNKIFGALKIDNIMVDIHVKIADSLLIKQQIDEAKSYYQKAIDLNPNCDRAYIGLGHLLENQELYKDAAQCYRQAIKISSL</sequence>
<evidence type="ECO:0000259" key="5">
    <source>
        <dbReference type="Pfam" id="PF23231"/>
    </source>
</evidence>
<evidence type="ECO:0000256" key="3">
    <source>
        <dbReference type="PROSITE-ProRule" id="PRU00339"/>
    </source>
</evidence>
<dbReference type="PROSITE" id="PS50005">
    <property type="entry name" value="TPR"/>
    <property type="match status" value="2"/>
</dbReference>
<protein>
    <recommendedName>
        <fullName evidence="8">Polysaccharide biosynthesis enzyme WcbI domain-containing protein</fullName>
    </recommendedName>
</protein>
<dbReference type="EMBL" id="CZCS02000235">
    <property type="protein sequence ID" value="VXD24938.1"/>
    <property type="molecule type" value="Genomic_DNA"/>
</dbReference>
<dbReference type="SUPFAM" id="SSF48452">
    <property type="entry name" value="TPR-like"/>
    <property type="match status" value="1"/>
</dbReference>
<keyword evidence="2 3" id="KW-0802">TPR repeat</keyword>
<evidence type="ECO:0000256" key="1">
    <source>
        <dbReference type="ARBA" id="ARBA00022737"/>
    </source>
</evidence>
<dbReference type="Proteomes" id="UP000182190">
    <property type="component" value="Unassembled WGS sequence"/>
</dbReference>
<dbReference type="Pfam" id="PF18588">
    <property type="entry name" value="WcbI"/>
    <property type="match status" value="1"/>
</dbReference>
<dbReference type="InterPro" id="IPR041307">
    <property type="entry name" value="WcbI"/>
</dbReference>
<dbReference type="InterPro" id="IPR011990">
    <property type="entry name" value="TPR-like_helical_dom_sf"/>
</dbReference>
<dbReference type="Pfam" id="PF23231">
    <property type="entry name" value="HAT_Syf1_CNRKL1_C"/>
    <property type="match status" value="1"/>
</dbReference>
<evidence type="ECO:0000313" key="6">
    <source>
        <dbReference type="EMBL" id="VXD24938.1"/>
    </source>
</evidence>
<dbReference type="RefSeq" id="WP_083622236.1">
    <property type="nucleotide sequence ID" value="NZ_LR735020.1"/>
</dbReference>
<organism evidence="6 7">
    <name type="scientific">Planktothrix paucivesiculata PCC 9631</name>
    <dbReference type="NCBI Taxonomy" id="671071"/>
    <lineage>
        <taxon>Bacteria</taxon>
        <taxon>Bacillati</taxon>
        <taxon>Cyanobacteriota</taxon>
        <taxon>Cyanophyceae</taxon>
        <taxon>Oscillatoriophycideae</taxon>
        <taxon>Oscillatoriales</taxon>
        <taxon>Microcoleaceae</taxon>
        <taxon>Planktothrix</taxon>
    </lineage>
</organism>
<dbReference type="Gene3D" id="1.25.40.10">
    <property type="entry name" value="Tetratricopeptide repeat domain"/>
    <property type="match status" value="2"/>
</dbReference>
<feature type="domain" description="Polysaccharide biosynthesis enzyme WcbI" evidence="4">
    <location>
        <begin position="7"/>
        <end position="217"/>
    </location>
</feature>
<dbReference type="Gene3D" id="3.40.50.12080">
    <property type="match status" value="2"/>
</dbReference>
<feature type="repeat" description="TPR" evidence="3">
    <location>
        <begin position="415"/>
        <end position="448"/>
    </location>
</feature>
<keyword evidence="7" id="KW-1185">Reference proteome</keyword>
<evidence type="ECO:0000256" key="2">
    <source>
        <dbReference type="ARBA" id="ARBA00022803"/>
    </source>
</evidence>
<dbReference type="PROSITE" id="PS50293">
    <property type="entry name" value="TPR_REGION"/>
    <property type="match status" value="1"/>
</dbReference>
<gene>
    <name evidence="6" type="ORF">PL9631_900042</name>
</gene>
<evidence type="ECO:0008006" key="8">
    <source>
        <dbReference type="Google" id="ProtNLM"/>
    </source>
</evidence>
<dbReference type="PANTHER" id="PTHR44943">
    <property type="entry name" value="CELLULOSE SYNTHASE OPERON PROTEIN C"/>
    <property type="match status" value="1"/>
</dbReference>
<dbReference type="SMART" id="SM00028">
    <property type="entry name" value="TPR"/>
    <property type="match status" value="4"/>
</dbReference>
<proteinExistence type="predicted"/>
<dbReference type="InterPro" id="IPR019734">
    <property type="entry name" value="TPR_rpt"/>
</dbReference>